<dbReference type="Proteomes" id="UP001150569">
    <property type="component" value="Unassembled WGS sequence"/>
</dbReference>
<organism evidence="2 3">
    <name type="scientific">Tieghemiomyces parasiticus</name>
    <dbReference type="NCBI Taxonomy" id="78921"/>
    <lineage>
        <taxon>Eukaryota</taxon>
        <taxon>Fungi</taxon>
        <taxon>Fungi incertae sedis</taxon>
        <taxon>Zoopagomycota</taxon>
        <taxon>Kickxellomycotina</taxon>
        <taxon>Dimargaritomycetes</taxon>
        <taxon>Dimargaritales</taxon>
        <taxon>Dimargaritaceae</taxon>
        <taxon>Tieghemiomyces</taxon>
    </lineage>
</organism>
<dbReference type="EMBL" id="JANBPT010000288">
    <property type="protein sequence ID" value="KAJ1924186.1"/>
    <property type="molecule type" value="Genomic_DNA"/>
</dbReference>
<name>A0A9W8ABV8_9FUNG</name>
<feature type="compositionally biased region" description="Acidic residues" evidence="1">
    <location>
        <begin position="90"/>
        <end position="99"/>
    </location>
</feature>
<reference evidence="2" key="1">
    <citation type="submission" date="2022-07" db="EMBL/GenBank/DDBJ databases">
        <title>Phylogenomic reconstructions and comparative analyses of Kickxellomycotina fungi.</title>
        <authorList>
            <person name="Reynolds N.K."/>
            <person name="Stajich J.E."/>
            <person name="Barry K."/>
            <person name="Grigoriev I.V."/>
            <person name="Crous P."/>
            <person name="Smith M.E."/>
        </authorList>
    </citation>
    <scope>NUCLEOTIDE SEQUENCE</scope>
    <source>
        <strain evidence="2">RSA 861</strain>
    </source>
</reference>
<feature type="compositionally biased region" description="Polar residues" evidence="1">
    <location>
        <begin position="33"/>
        <end position="47"/>
    </location>
</feature>
<accession>A0A9W8ABV8</accession>
<proteinExistence type="predicted"/>
<evidence type="ECO:0000313" key="3">
    <source>
        <dbReference type="Proteomes" id="UP001150569"/>
    </source>
</evidence>
<feature type="compositionally biased region" description="Basic and acidic residues" evidence="1">
    <location>
        <begin position="1"/>
        <end position="13"/>
    </location>
</feature>
<sequence>MDEHGRDPEEPHTDISVTIHTPGDNSEDDQYRWVSSSPDEADSTQSTGHEDDVGSESDGDPTWLQRVRCPSWERSERRKAICCPYPDSQSDTEEEETEEAGANTDQGLITIWISGPNADKKRKNVEDYLSPRESPASSDNEDDQGDDDTSMSDEFPLEDPAPYNRTVSLAGVMIALYALRQRMNHTRATHFITELLLHSQWRLMVDFRVEWDVNIDTVSGIIFHPQSEYNTLVFTHPRKAQWFQRRGYDFPNIYPTVDYLSGGTCRFGLVYSLSYACFIEISKDNVHYTRTYYHLDTQMAALAARLSQFKDFALAHFNGPSDTQL</sequence>
<protein>
    <submittedName>
        <fullName evidence="2">Uncharacterized protein</fullName>
    </submittedName>
</protein>
<gene>
    <name evidence="2" type="ORF">IWQ60_005387</name>
</gene>
<keyword evidence="3" id="KW-1185">Reference proteome</keyword>
<evidence type="ECO:0000256" key="1">
    <source>
        <dbReference type="SAM" id="MobiDB-lite"/>
    </source>
</evidence>
<evidence type="ECO:0000313" key="2">
    <source>
        <dbReference type="EMBL" id="KAJ1924186.1"/>
    </source>
</evidence>
<dbReference type="AlphaFoldDB" id="A0A9W8ABV8"/>
<feature type="region of interest" description="Disordered" evidence="1">
    <location>
        <begin position="1"/>
        <end position="162"/>
    </location>
</feature>
<feature type="compositionally biased region" description="Acidic residues" evidence="1">
    <location>
        <begin position="139"/>
        <end position="157"/>
    </location>
</feature>
<comment type="caution">
    <text evidence="2">The sequence shown here is derived from an EMBL/GenBank/DDBJ whole genome shotgun (WGS) entry which is preliminary data.</text>
</comment>